<evidence type="ECO:0000313" key="2">
    <source>
        <dbReference type="EMBL" id="RKK01577.1"/>
    </source>
</evidence>
<evidence type="ECO:0000256" key="1">
    <source>
        <dbReference type="SAM" id="MobiDB-lite"/>
    </source>
</evidence>
<dbReference type="Proteomes" id="UP000274097">
    <property type="component" value="Unassembled WGS sequence"/>
</dbReference>
<dbReference type="InParanoid" id="A0A3A9J2Z5"/>
<gene>
    <name evidence="2" type="ORF">D6Z83_24260</name>
    <name evidence="3" type="ORF">EBE87_25015</name>
</gene>
<keyword evidence="4" id="KW-1185">Reference proteome</keyword>
<name>A0A3A9J2Z5_9PROT</name>
<sequence>MGEPDLRAVLPETTAAHRQRLETLLGSPLPDRSWSRAVTHQGEGLDEDAMADPQFASLLLLLVLPPEAVSPDAVSYCVETCWQNILEHAPPGLLPFADNTGGNLWAFDGPPGPGIPPSSSSTPSSPVTTRSFRSRRASMPAWR</sequence>
<dbReference type="Proteomes" id="UP000278036">
    <property type="component" value="Unassembled WGS sequence"/>
</dbReference>
<proteinExistence type="predicted"/>
<protein>
    <submittedName>
        <fullName evidence="2">Uncharacterized protein</fullName>
    </submittedName>
</protein>
<feature type="compositionally biased region" description="Low complexity" evidence="1">
    <location>
        <begin position="117"/>
        <end position="131"/>
    </location>
</feature>
<evidence type="ECO:0000313" key="4">
    <source>
        <dbReference type="Proteomes" id="UP000274097"/>
    </source>
</evidence>
<evidence type="ECO:0000313" key="3">
    <source>
        <dbReference type="EMBL" id="RMI16864.1"/>
    </source>
</evidence>
<dbReference type="EMBL" id="RAQU01000248">
    <property type="protein sequence ID" value="RKK01577.1"/>
    <property type="molecule type" value="Genomic_DNA"/>
</dbReference>
<comment type="caution">
    <text evidence="2">The sequence shown here is derived from an EMBL/GenBank/DDBJ whole genome shotgun (WGS) entry which is preliminary data.</text>
</comment>
<evidence type="ECO:0000313" key="5">
    <source>
        <dbReference type="Proteomes" id="UP000278036"/>
    </source>
</evidence>
<dbReference type="EMBL" id="RFLX01000048">
    <property type="protein sequence ID" value="RMI16864.1"/>
    <property type="molecule type" value="Genomic_DNA"/>
</dbReference>
<reference evidence="2 5" key="1">
    <citation type="submission" date="2018-09" db="EMBL/GenBank/DDBJ databases">
        <title>Roseomonas sp. nov., isolated from feces of Tibetan antelopes in the Qinghai-Tibet plateau, China.</title>
        <authorList>
            <person name="Tian Z."/>
        </authorList>
    </citation>
    <scope>NUCLEOTIDE SEQUENCE [LARGE SCALE GENOMIC DNA]</scope>
    <source>
        <strain evidence="3 4">Z23</strain>
        <strain evidence="2 5">Z24</strain>
    </source>
</reference>
<organism evidence="2 5">
    <name type="scientific">Teichococcus wenyumeiae</name>
    <dbReference type="NCBI Taxonomy" id="2478470"/>
    <lineage>
        <taxon>Bacteria</taxon>
        <taxon>Pseudomonadati</taxon>
        <taxon>Pseudomonadota</taxon>
        <taxon>Alphaproteobacteria</taxon>
        <taxon>Acetobacterales</taxon>
        <taxon>Roseomonadaceae</taxon>
        <taxon>Roseomonas</taxon>
    </lineage>
</organism>
<feature type="region of interest" description="Disordered" evidence="1">
    <location>
        <begin position="101"/>
        <end position="143"/>
    </location>
</feature>
<accession>A0A3A9J2Z5</accession>
<dbReference type="AlphaFoldDB" id="A0A3A9J2Z5"/>